<feature type="domain" description="Glycosyl transferase family 1" evidence="5">
    <location>
        <begin position="191"/>
        <end position="346"/>
    </location>
</feature>
<gene>
    <name evidence="7" type="ORF">QOZ88_14355</name>
</gene>
<dbReference type="Gene3D" id="3.40.50.2000">
    <property type="entry name" value="Glycogen Phosphorylase B"/>
    <property type="match status" value="2"/>
</dbReference>
<evidence type="ECO:0000259" key="6">
    <source>
        <dbReference type="Pfam" id="PF13439"/>
    </source>
</evidence>
<evidence type="ECO:0000256" key="2">
    <source>
        <dbReference type="ARBA" id="ARBA00022676"/>
    </source>
</evidence>
<feature type="domain" description="Glycosyltransferase subfamily 4-like N-terminal" evidence="6">
    <location>
        <begin position="69"/>
        <end position="177"/>
    </location>
</feature>
<accession>A0ABT9IE04</accession>
<evidence type="ECO:0000313" key="8">
    <source>
        <dbReference type="Proteomes" id="UP001233673"/>
    </source>
</evidence>
<dbReference type="InterPro" id="IPR001296">
    <property type="entry name" value="Glyco_trans_1"/>
</dbReference>
<dbReference type="PANTHER" id="PTHR12526">
    <property type="entry name" value="GLYCOSYLTRANSFERASE"/>
    <property type="match status" value="1"/>
</dbReference>
<dbReference type="Proteomes" id="UP001233673">
    <property type="component" value="Unassembled WGS sequence"/>
</dbReference>
<dbReference type="EC" id="2.4.-.-" evidence="7"/>
<protein>
    <submittedName>
        <fullName evidence="7">Glycosyltransferase family 4 protein</fullName>
        <ecNumber evidence="7">2.4.-.-</ecNumber>
    </submittedName>
</protein>
<dbReference type="InterPro" id="IPR028098">
    <property type="entry name" value="Glyco_trans_4-like_N"/>
</dbReference>
<evidence type="ECO:0000256" key="3">
    <source>
        <dbReference type="ARBA" id="ARBA00022679"/>
    </source>
</evidence>
<organism evidence="7 8">
    <name type="scientific">Blastococcus carthaginiensis</name>
    <dbReference type="NCBI Taxonomy" id="3050034"/>
    <lineage>
        <taxon>Bacteria</taxon>
        <taxon>Bacillati</taxon>
        <taxon>Actinomycetota</taxon>
        <taxon>Actinomycetes</taxon>
        <taxon>Geodermatophilales</taxon>
        <taxon>Geodermatophilaceae</taxon>
        <taxon>Blastococcus</taxon>
    </lineage>
</organism>
<dbReference type="GO" id="GO:0016757">
    <property type="term" value="F:glycosyltransferase activity"/>
    <property type="evidence" value="ECO:0007669"/>
    <property type="project" value="UniProtKB-KW"/>
</dbReference>
<evidence type="ECO:0000259" key="5">
    <source>
        <dbReference type="Pfam" id="PF00534"/>
    </source>
</evidence>
<dbReference type="EMBL" id="JASNFN010000016">
    <property type="protein sequence ID" value="MDP5183818.1"/>
    <property type="molecule type" value="Genomic_DNA"/>
</dbReference>
<dbReference type="Pfam" id="PF00534">
    <property type="entry name" value="Glycos_transf_1"/>
    <property type="match status" value="1"/>
</dbReference>
<evidence type="ECO:0000256" key="1">
    <source>
        <dbReference type="ARBA" id="ARBA00009481"/>
    </source>
</evidence>
<proteinExistence type="inferred from homology"/>
<name>A0ABT9IE04_9ACTN</name>
<sequence length="373" mass="39626">MRGSTPGSGRHHHHDDGALRVLSIGPTGGQSGGMASVVAELEAQNGLSDAPVQLRVVDSGGIGPTPRRAANFARSMLTAGTARADVAHLHVASRGSTWRKMAVAAACSLRGLPYGIHLHGAGYRGFLEAVSPAAKRRIERFFRRAAYVVVLGGPWAQLVTEELGVPAERVHVVHNGVADGAPPVTPWPADRPRRVVLMGRIDESKGVPELLRAFERLDGLPDVELVLAGPPVDPRVVALVEQAVRSRPGRISYAGSLPRAAAQELLRTAYLLALPSHAEGLPMVVIEAMSRGIPAVTTPVGAMEELVTHGANGFLVPPGDVDALAEHLVRLLGSTELRDEMARAAYGTWEAGFDARTMYADIRECWRSTADAQ</sequence>
<comment type="caution">
    <text evidence="7">The sequence shown here is derived from an EMBL/GenBank/DDBJ whole genome shotgun (WGS) entry which is preliminary data.</text>
</comment>
<dbReference type="CDD" id="cd03801">
    <property type="entry name" value="GT4_PimA-like"/>
    <property type="match status" value="1"/>
</dbReference>
<keyword evidence="3 7" id="KW-0808">Transferase</keyword>
<dbReference type="PANTHER" id="PTHR12526:SF640">
    <property type="entry name" value="COLANIC ACID BIOSYNTHESIS GLYCOSYLTRANSFERASE WCAL-RELATED"/>
    <property type="match status" value="1"/>
</dbReference>
<reference evidence="8" key="1">
    <citation type="submission" date="2023-05" db="EMBL/GenBank/DDBJ databases">
        <title>Draft genome of Pseudofrankia sp. BMG5.37.</title>
        <authorList>
            <person name="Gtari M."/>
            <person name="Ghodhbane F."/>
            <person name="Sbissi I."/>
        </authorList>
    </citation>
    <scope>NUCLEOTIDE SEQUENCE [LARGE SCALE GENOMIC DNA]</scope>
    <source>
        <strain evidence="8">BMG 814</strain>
    </source>
</reference>
<evidence type="ECO:0000256" key="4">
    <source>
        <dbReference type="SAM" id="MobiDB-lite"/>
    </source>
</evidence>
<keyword evidence="8" id="KW-1185">Reference proteome</keyword>
<dbReference type="SUPFAM" id="SSF53756">
    <property type="entry name" value="UDP-Glycosyltransferase/glycogen phosphorylase"/>
    <property type="match status" value="1"/>
</dbReference>
<evidence type="ECO:0000313" key="7">
    <source>
        <dbReference type="EMBL" id="MDP5183818.1"/>
    </source>
</evidence>
<keyword evidence="2 7" id="KW-0328">Glycosyltransferase</keyword>
<feature type="region of interest" description="Disordered" evidence="4">
    <location>
        <begin position="1"/>
        <end position="25"/>
    </location>
</feature>
<dbReference type="Pfam" id="PF13439">
    <property type="entry name" value="Glyco_transf_4"/>
    <property type="match status" value="1"/>
</dbReference>
<comment type="similarity">
    <text evidence="1">Belongs to the glycosyltransferase group 1 family. Glycosyltransferase 4 subfamily.</text>
</comment>
<dbReference type="RefSeq" id="WP_306000425.1">
    <property type="nucleotide sequence ID" value="NZ_JASNFN010000016.1"/>
</dbReference>